<comment type="caution">
    <text evidence="2">The sequence shown here is derived from an EMBL/GenBank/DDBJ whole genome shotgun (WGS) entry which is preliminary data.</text>
</comment>
<proteinExistence type="predicted"/>
<dbReference type="Proteomes" id="UP000176998">
    <property type="component" value="Unassembled WGS sequence"/>
</dbReference>
<feature type="compositionally biased region" description="Basic residues" evidence="1">
    <location>
        <begin position="1"/>
        <end position="13"/>
    </location>
</feature>
<keyword evidence="3" id="KW-1185">Reference proteome</keyword>
<gene>
    <name evidence="2" type="ORF">CORC01_00666</name>
</gene>
<reference evidence="2 3" key="1">
    <citation type="submission" date="2016-09" db="EMBL/GenBank/DDBJ databases">
        <authorList>
            <person name="Capua I."/>
            <person name="De Benedictis P."/>
            <person name="Joannis T."/>
            <person name="Lombin L.H."/>
            <person name="Cattoli G."/>
        </authorList>
    </citation>
    <scope>NUCLEOTIDE SEQUENCE [LARGE SCALE GENOMIC DNA]</scope>
    <source>
        <strain evidence="2 3">IMI 309357</strain>
    </source>
</reference>
<protein>
    <submittedName>
        <fullName evidence="2">Uncharacterized protein</fullName>
    </submittedName>
</protein>
<dbReference type="RefSeq" id="XP_022480940.1">
    <property type="nucleotide sequence ID" value="XM_022612323.1"/>
</dbReference>
<dbReference type="GeneID" id="34553833"/>
<evidence type="ECO:0000313" key="2">
    <source>
        <dbReference type="EMBL" id="OHF03804.1"/>
    </source>
</evidence>
<organism evidence="2 3">
    <name type="scientific">Colletotrichum orchidophilum</name>
    <dbReference type="NCBI Taxonomy" id="1209926"/>
    <lineage>
        <taxon>Eukaryota</taxon>
        <taxon>Fungi</taxon>
        <taxon>Dikarya</taxon>
        <taxon>Ascomycota</taxon>
        <taxon>Pezizomycotina</taxon>
        <taxon>Sordariomycetes</taxon>
        <taxon>Hypocreomycetidae</taxon>
        <taxon>Glomerellales</taxon>
        <taxon>Glomerellaceae</taxon>
        <taxon>Colletotrichum</taxon>
    </lineage>
</organism>
<dbReference type="EMBL" id="MJBS01000004">
    <property type="protein sequence ID" value="OHF03804.1"/>
    <property type="molecule type" value="Genomic_DNA"/>
</dbReference>
<dbReference type="AlphaFoldDB" id="A0A1G4BQS1"/>
<sequence>MQVRPWHTRRPKATSRSTWHSARDPIEQLIGRLPASCSLAS</sequence>
<name>A0A1G4BQS1_9PEZI</name>
<accession>A0A1G4BQS1</accession>
<evidence type="ECO:0000313" key="3">
    <source>
        <dbReference type="Proteomes" id="UP000176998"/>
    </source>
</evidence>
<evidence type="ECO:0000256" key="1">
    <source>
        <dbReference type="SAM" id="MobiDB-lite"/>
    </source>
</evidence>
<feature type="region of interest" description="Disordered" evidence="1">
    <location>
        <begin position="1"/>
        <end position="23"/>
    </location>
</feature>